<evidence type="ECO:0000256" key="6">
    <source>
        <dbReference type="SAM" id="Phobius"/>
    </source>
</evidence>
<feature type="transmembrane region" description="Helical" evidence="6">
    <location>
        <begin position="1188"/>
        <end position="1212"/>
    </location>
</feature>
<feature type="transmembrane region" description="Helical" evidence="6">
    <location>
        <begin position="1092"/>
        <end position="1116"/>
    </location>
</feature>
<dbReference type="Proteomes" id="UP000694044">
    <property type="component" value="Unassembled WGS sequence"/>
</dbReference>
<proteinExistence type="predicted"/>
<evidence type="ECO:0000313" key="9">
    <source>
        <dbReference type="Proteomes" id="UP000694044"/>
    </source>
</evidence>
<dbReference type="GO" id="GO:0016020">
    <property type="term" value="C:membrane"/>
    <property type="evidence" value="ECO:0007669"/>
    <property type="project" value="UniProtKB-SubCell"/>
</dbReference>
<feature type="transmembrane region" description="Helical" evidence="6">
    <location>
        <begin position="1128"/>
        <end position="1150"/>
    </location>
</feature>
<dbReference type="Pfam" id="PF00520">
    <property type="entry name" value="Ion_trans"/>
    <property type="match status" value="1"/>
</dbReference>
<dbReference type="InterPro" id="IPR005821">
    <property type="entry name" value="Ion_trans_dom"/>
</dbReference>
<evidence type="ECO:0000313" key="8">
    <source>
        <dbReference type="EMBL" id="KAG7382402.1"/>
    </source>
</evidence>
<dbReference type="GO" id="GO:0005216">
    <property type="term" value="F:monoatomic ion channel activity"/>
    <property type="evidence" value="ECO:0007669"/>
    <property type="project" value="InterPro"/>
</dbReference>
<dbReference type="EMBL" id="JAGDFM010000209">
    <property type="protein sequence ID" value="KAG7382402.1"/>
    <property type="molecule type" value="Genomic_DNA"/>
</dbReference>
<gene>
    <name evidence="8" type="ORF">PHYPSEUDO_004883</name>
</gene>
<dbReference type="Pfam" id="PF12796">
    <property type="entry name" value="Ank_2"/>
    <property type="match status" value="4"/>
</dbReference>
<evidence type="ECO:0000256" key="5">
    <source>
        <dbReference type="PROSITE-ProRule" id="PRU00023"/>
    </source>
</evidence>
<keyword evidence="5" id="KW-0040">ANK repeat</keyword>
<protein>
    <recommendedName>
        <fullName evidence="7">Ion transport domain-containing protein</fullName>
    </recommendedName>
</protein>
<accession>A0A8T1VM84</accession>
<name>A0A8T1VM84_9STRA</name>
<sequence length="1405" mass="157059">MDVSELEKALADGDVDTFKRLYEQHPQYRDEEGRTLLHLAIQHNLFDAVEGDISPAIVDARDKNGWTPLMIAAGRGYSLLCEELLANGAAASIMASDGSTALTMALQSDRLLVCQVLVAADPEQAVLRLVQAINTDKRDDVVLLVKAGVSLDIAKMAGGEERNPLREAISHPLILRELLRFGASVNAKNKAGSTALTFAAAAGHLKACEILLDNGASLNSKDNEGRTPMYHGCCHEREDTIAHFAQQLGVSVDTMNNKGRTPLFYHAERGNVLGCELLLRYHANANHKDMSAWTALHLAASHGHKEVCRLLLGYVNPTDMEREDQQIVLCQPISSVGSWISVTETCLMRIYAKLMSSGVQATLQKYGTLRIRDCSMNTLLHVAASSAGDKHCYYIIRCLHLTDMGPLFSTKNCFCETPLDIAADRQCSMASSALQSLGAVQISSDSEIFPSMIQLAAPRKGPLFRSVVGSSKDFTLCSRDHIVQLCRGIQDGIYAFTDETIAQVDTDKGDTVLHYFLQSFVQRDSFPSVGDQREIIGSPKWLGTTEAPRYLRILITKPNWEGKTPLHVAAEVGALGFCEVLIEMGASAREECQAPDNRLLDQPTENPQFWKPINFAAAVKASLDEEQASYEERSALVEYLLKEPESLPDDENAAHDCKEKIQMHFPLLLPLFIRVEDETKHKEDYAEAEELYFKFLDDCYPRFQESTVYENDPSGVTVHNVFLNTVRHGIKTLKKVIAPQCVIESTGDTLLHLIAVHGHPDFAAMIKYLADDAQLDINKTNKQLKTALHVAVEHNMPDVCLFLIAQGADVTASCQNLETPSKEVWLTPLYTALWSPTPKYEIIEILLSTPQSIAKPRNPKLSRSVRYDPGQGPDTKWNGIVLEKLLEVHASALPLFLDHYAVEVNRINGEKVYRFIEVFEICDHLEQIVNPTGTLTPSLSSKKTIKNSAVTHPVVRNAIHLKWELFGATTHRKQLSLYVLMVTFFYLSNLLLPKMEVVVDEDGKKRESMHKWIEFDSVVDYFVGITKVCCWALAVYHLLYVEFFKEWRSNPKQYWRSVWNFLDVFTYLLMLATIPFEVYSGHDTQRECMLSLLSILLCVNLMQALLVSSYFSVLIFTFARMFKVVARFLFQYLLLLLGFSGGMFLLYHGAGPYTDFFSAMRIVFLTTFGELNYGDNYSFDDSLRARNYLAFLLLTAYVIVVIVVAMNLLVALMTSEYEKVRAQAKELSLLELAGALHRYEQWIGYSVVRKLYSTPRGQELIESCVSHVSGAAPKQRGNFYRRNLTSSVSSSFSESTTRPAGRFDVHGAQRSKIDAMHLSLMSKGNAGDGVEVASLTEAIATQVMKYVHDELEALRMHVTTELQDVRELLETAHTGNAQAQQHVASKLADVLKLLAASDENKASDR</sequence>
<evidence type="ECO:0000259" key="7">
    <source>
        <dbReference type="Pfam" id="PF00520"/>
    </source>
</evidence>
<keyword evidence="9" id="KW-1185">Reference proteome</keyword>
<feature type="repeat" description="ANK" evidence="5">
    <location>
        <begin position="191"/>
        <end position="223"/>
    </location>
</feature>
<dbReference type="InterPro" id="IPR002110">
    <property type="entry name" value="Ankyrin_rpt"/>
</dbReference>
<dbReference type="PANTHER" id="PTHR24198">
    <property type="entry name" value="ANKYRIN REPEAT AND PROTEIN KINASE DOMAIN-CONTAINING PROTEIN"/>
    <property type="match status" value="1"/>
</dbReference>
<feature type="repeat" description="ANK" evidence="5">
    <location>
        <begin position="783"/>
        <end position="815"/>
    </location>
</feature>
<comment type="caution">
    <text evidence="8">The sequence shown here is derived from an EMBL/GenBank/DDBJ whole genome shotgun (WGS) entry which is preliminary data.</text>
</comment>
<keyword evidence="2 6" id="KW-0812">Transmembrane</keyword>
<evidence type="ECO:0000256" key="4">
    <source>
        <dbReference type="ARBA" id="ARBA00023136"/>
    </source>
</evidence>
<feature type="domain" description="Ion transport" evidence="7">
    <location>
        <begin position="981"/>
        <end position="1224"/>
    </location>
</feature>
<evidence type="ECO:0000256" key="1">
    <source>
        <dbReference type="ARBA" id="ARBA00004141"/>
    </source>
</evidence>
<dbReference type="PROSITE" id="PS50297">
    <property type="entry name" value="ANK_REP_REGION"/>
    <property type="match status" value="5"/>
</dbReference>
<feature type="transmembrane region" description="Helical" evidence="6">
    <location>
        <begin position="1021"/>
        <end position="1040"/>
    </location>
</feature>
<feature type="repeat" description="ANK" evidence="5">
    <location>
        <begin position="64"/>
        <end position="96"/>
    </location>
</feature>
<reference evidence="8" key="1">
    <citation type="submission" date="2021-02" db="EMBL/GenBank/DDBJ databases">
        <authorList>
            <person name="Palmer J.M."/>
        </authorList>
    </citation>
    <scope>NUCLEOTIDE SEQUENCE</scope>
    <source>
        <strain evidence="8">SCRP734</strain>
    </source>
</reference>
<feature type="repeat" description="ANK" evidence="5">
    <location>
        <begin position="258"/>
        <end position="290"/>
    </location>
</feature>
<dbReference type="Pfam" id="PF00023">
    <property type="entry name" value="Ank"/>
    <property type="match status" value="1"/>
</dbReference>
<feature type="transmembrane region" description="Helical" evidence="6">
    <location>
        <begin position="1061"/>
        <end position="1080"/>
    </location>
</feature>
<comment type="subcellular location">
    <subcellularLocation>
        <location evidence="1">Membrane</location>
        <topology evidence="1">Multi-pass membrane protein</topology>
    </subcellularLocation>
</comment>
<dbReference type="SMART" id="SM00248">
    <property type="entry name" value="ANK"/>
    <property type="match status" value="11"/>
</dbReference>
<dbReference type="PROSITE" id="PS50088">
    <property type="entry name" value="ANK_REPEAT"/>
    <property type="match status" value="6"/>
</dbReference>
<dbReference type="OrthoDB" id="194358at2759"/>
<keyword evidence="4 6" id="KW-0472">Membrane</keyword>
<feature type="repeat" description="ANK" evidence="5">
    <location>
        <begin position="561"/>
        <end position="593"/>
    </location>
</feature>
<evidence type="ECO:0000256" key="2">
    <source>
        <dbReference type="ARBA" id="ARBA00022692"/>
    </source>
</evidence>
<feature type="repeat" description="ANK" evidence="5">
    <location>
        <begin position="291"/>
        <end position="312"/>
    </location>
</feature>
<dbReference type="PANTHER" id="PTHR24198:SF165">
    <property type="entry name" value="ANKYRIN REPEAT-CONTAINING PROTEIN-RELATED"/>
    <property type="match status" value="1"/>
</dbReference>
<organism evidence="8 9">
    <name type="scientific">Phytophthora pseudosyringae</name>
    <dbReference type="NCBI Taxonomy" id="221518"/>
    <lineage>
        <taxon>Eukaryota</taxon>
        <taxon>Sar</taxon>
        <taxon>Stramenopiles</taxon>
        <taxon>Oomycota</taxon>
        <taxon>Peronosporomycetes</taxon>
        <taxon>Peronosporales</taxon>
        <taxon>Peronosporaceae</taxon>
        <taxon>Phytophthora</taxon>
    </lineage>
</organism>
<keyword evidence="3 6" id="KW-1133">Transmembrane helix</keyword>
<evidence type="ECO:0000256" key="3">
    <source>
        <dbReference type="ARBA" id="ARBA00022989"/>
    </source>
</evidence>